<evidence type="ECO:0000256" key="2">
    <source>
        <dbReference type="ARBA" id="ARBA00022475"/>
    </source>
</evidence>
<evidence type="ECO:0000256" key="6">
    <source>
        <dbReference type="PIRNR" id="PIRNR018968"/>
    </source>
</evidence>
<feature type="transmembrane region" description="Helical" evidence="6">
    <location>
        <begin position="592"/>
        <end position="612"/>
    </location>
</feature>
<proteinExistence type="inferred from homology"/>
<feature type="transmembrane region" description="Helical" evidence="6">
    <location>
        <begin position="624"/>
        <end position="648"/>
    </location>
</feature>
<dbReference type="PIRSF" id="PIRSF018968">
    <property type="entry name" value="ABC_permease_BceB"/>
    <property type="match status" value="1"/>
</dbReference>
<dbReference type="InterPro" id="IPR027022">
    <property type="entry name" value="ABC_permease_BceB-typ"/>
</dbReference>
<dbReference type="STRING" id="220714.SAMN05660469_1268"/>
<dbReference type="OrthoDB" id="1705903at2"/>
<dbReference type="GO" id="GO:0055085">
    <property type="term" value="P:transmembrane transport"/>
    <property type="evidence" value="ECO:0007669"/>
    <property type="project" value="UniProtKB-UniRule"/>
</dbReference>
<gene>
    <name evidence="8" type="ORF">FPFC_030620</name>
</gene>
<protein>
    <submittedName>
        <fullName evidence="8">Efflux ABC transporter, permease protein</fullName>
    </submittedName>
</protein>
<keyword evidence="6" id="KW-0813">Transport</keyword>
<organism evidence="8 9">
    <name type="scientific">Fructobacillus pseudoficulneus</name>
    <dbReference type="NCBI Taxonomy" id="220714"/>
    <lineage>
        <taxon>Bacteria</taxon>
        <taxon>Bacillati</taxon>
        <taxon>Bacillota</taxon>
        <taxon>Bacilli</taxon>
        <taxon>Lactobacillales</taxon>
        <taxon>Lactobacillaceae</taxon>
        <taxon>Fructobacillus</taxon>
    </lineage>
</organism>
<keyword evidence="5 6" id="KW-0472">Membrane</keyword>
<name>A0A3F3GXQ5_9LACO</name>
<dbReference type="Proteomes" id="UP000061227">
    <property type="component" value="Unassembled WGS sequence"/>
</dbReference>
<feature type="transmembrane region" description="Helical" evidence="6">
    <location>
        <begin position="281"/>
        <end position="303"/>
    </location>
</feature>
<feature type="transmembrane region" description="Helical" evidence="6">
    <location>
        <begin position="227"/>
        <end position="250"/>
    </location>
</feature>
<evidence type="ECO:0000256" key="5">
    <source>
        <dbReference type="ARBA" id="ARBA00023136"/>
    </source>
</evidence>
<dbReference type="Pfam" id="PF02687">
    <property type="entry name" value="FtsX"/>
    <property type="match status" value="1"/>
</dbReference>
<dbReference type="InterPro" id="IPR052536">
    <property type="entry name" value="ABC-4_Integral_Memb_Prot"/>
</dbReference>
<sequence>MLSLRFALQTLKKDLRHYGLFIFANAFLLMVNAMFFAIRNNHSIAPSEYGKIIKAVMVLGLVLSLLVGAVFIFYANSFVAGRRQRQIGTLSMLGMSRFQAAMVVAWQSIGLWLMTVVLGVLAAYAALFLAFPVLNSLAGGQHYKAAMDGQTIIIVAMIYAALFFLMTVVEWLKIGRTSLIDLTKSDQKVAKEPKARALFGILGFVTLFLGYWLALMTKPSLDALFSFIWAVGLVIVGTYLVMIVGIGWFLKRLRKNQKYYYQDKHFIPVSGLLFRVKNNGAGLASVAILFTTIVVALTAAISMQQVTSKFGQYLPYDTTISKAQQLSATDLVQVQQTAAAHDLSLSQVHQLAATTPILSQIDSNGKISRYTGTGDILSKPVVRMMTAASLQKWQGSTVTLANDEVGVYATHNKSVPKQLQIAGKTYRVKAIHDFKAPDSTAPSGPGYYYVVVNQDSQLTDFLKDVQSTGNVNIQIGDLADAVTYLYAYDVRGTKENEIAFSQDLQKLSWANDETGAQITDRADAVKSIQTVFGSLVFVGVLTSIVLAFTTILIVYYKQVAEGLVDRQNFKKMQRIGLSLAETKQMINRQIRLLFGLPLLLLVLNAFFAFPILKTVFKTLGMFDASIFIPVMVTVTGIVILVYLLTYWLTSKRYQQIVNS</sequence>
<evidence type="ECO:0000256" key="3">
    <source>
        <dbReference type="ARBA" id="ARBA00022692"/>
    </source>
</evidence>
<dbReference type="InterPro" id="IPR003838">
    <property type="entry name" value="ABC3_permease_C"/>
</dbReference>
<comment type="subcellular location">
    <subcellularLocation>
        <location evidence="1 6">Cell membrane</location>
        <topology evidence="1 6">Multi-pass membrane protein</topology>
    </subcellularLocation>
</comment>
<keyword evidence="4 6" id="KW-1133">Transmembrane helix</keyword>
<feature type="domain" description="ABC3 transporter permease C-terminal" evidence="7">
    <location>
        <begin position="61"/>
        <end position="178"/>
    </location>
</feature>
<feature type="transmembrane region" description="Helical" evidence="6">
    <location>
        <begin position="151"/>
        <end position="174"/>
    </location>
</feature>
<keyword evidence="9" id="KW-1185">Reference proteome</keyword>
<feature type="transmembrane region" description="Helical" evidence="6">
    <location>
        <begin position="100"/>
        <end position="131"/>
    </location>
</feature>
<evidence type="ECO:0000259" key="7">
    <source>
        <dbReference type="Pfam" id="PF02687"/>
    </source>
</evidence>
<feature type="transmembrane region" description="Helical" evidence="6">
    <location>
        <begin position="20"/>
        <end position="38"/>
    </location>
</feature>
<keyword evidence="2 6" id="KW-1003">Cell membrane</keyword>
<keyword evidence="3 6" id="KW-0812">Transmembrane</keyword>
<comment type="similarity">
    <text evidence="6">Belongs to the ABC-4 integral membrane protein family.</text>
</comment>
<evidence type="ECO:0000313" key="9">
    <source>
        <dbReference type="Proteomes" id="UP000061227"/>
    </source>
</evidence>
<dbReference type="EMBL" id="DF968065">
    <property type="protein sequence ID" value="GAP02882.1"/>
    <property type="molecule type" value="Genomic_DNA"/>
</dbReference>
<feature type="transmembrane region" description="Helical" evidence="6">
    <location>
        <begin position="195"/>
        <end position="215"/>
    </location>
</feature>
<dbReference type="PANTHER" id="PTHR46795:SF3">
    <property type="entry name" value="ABC TRANSPORTER PERMEASE"/>
    <property type="match status" value="1"/>
</dbReference>
<dbReference type="AlphaFoldDB" id="A0A3F3GXQ5"/>
<dbReference type="PANTHER" id="PTHR46795">
    <property type="entry name" value="ABC TRANSPORTER PERMEASE-RELATED-RELATED"/>
    <property type="match status" value="1"/>
</dbReference>
<evidence type="ECO:0000313" key="8">
    <source>
        <dbReference type="EMBL" id="GAP02882.1"/>
    </source>
</evidence>
<dbReference type="GO" id="GO:0005886">
    <property type="term" value="C:plasma membrane"/>
    <property type="evidence" value="ECO:0007669"/>
    <property type="project" value="UniProtKB-SubCell"/>
</dbReference>
<dbReference type="RefSeq" id="WP_059377966.1">
    <property type="nucleotide sequence ID" value="NZ_DF968065.1"/>
</dbReference>
<reference evidence="8 9" key="1">
    <citation type="journal article" date="2015" name="BMC Genomics">
        <title>Comparative genomics of Fructobacillus spp. and Leuconostoc spp. reveals niche-specific evolution of Fructobacillus spp.</title>
        <authorList>
            <person name="Endo A."/>
            <person name="Tanizawa Y."/>
            <person name="Tanaka N."/>
            <person name="Maeno S."/>
            <person name="Kumar H."/>
            <person name="Shiwa Y."/>
            <person name="Okada S."/>
            <person name="Yoshikawa H."/>
            <person name="Dicks L."/>
            <person name="Nakagawa J."/>
            <person name="Arita M."/>
        </authorList>
    </citation>
    <scope>NUCLEOTIDE SEQUENCE [LARGE SCALE GENOMIC DNA]</scope>
    <source>
        <strain evidence="8 9">DSM 15468</strain>
    </source>
</reference>
<accession>A0A3F3GXQ5</accession>
<evidence type="ECO:0000256" key="4">
    <source>
        <dbReference type="ARBA" id="ARBA00022989"/>
    </source>
</evidence>
<evidence type="ECO:0000256" key="1">
    <source>
        <dbReference type="ARBA" id="ARBA00004651"/>
    </source>
</evidence>
<feature type="transmembrane region" description="Helical" evidence="6">
    <location>
        <begin position="58"/>
        <end position="79"/>
    </location>
</feature>
<feature type="transmembrane region" description="Helical" evidence="6">
    <location>
        <begin position="531"/>
        <end position="556"/>
    </location>
</feature>